<evidence type="ECO:0000313" key="2">
    <source>
        <dbReference type="Proteomes" id="UP000478052"/>
    </source>
</evidence>
<dbReference type="EMBL" id="VUJU01012480">
    <property type="protein sequence ID" value="KAF0707586.1"/>
    <property type="molecule type" value="Genomic_DNA"/>
</dbReference>
<evidence type="ECO:0000313" key="1">
    <source>
        <dbReference type="EMBL" id="KAF0707586.1"/>
    </source>
</evidence>
<protein>
    <submittedName>
        <fullName evidence="1">Uncharacterized protein</fullName>
    </submittedName>
</protein>
<comment type="caution">
    <text evidence="1">The sequence shown here is derived from an EMBL/GenBank/DDBJ whole genome shotgun (WGS) entry which is preliminary data.</text>
</comment>
<dbReference type="AlphaFoldDB" id="A0A6G0VSH1"/>
<sequence length="159" mass="18239">MYGLASKIPFSKIKSETNTYPNSIFMEAINSEEIKLKINSLKSRTGSDNIDVKSLKANKESIATSMSELFNLFINTNYFPQQSKHAINNSYIDNMVYKNQKKKAVNHAELYQKANDHLIKVRNWLIENKFSLNISKTQYIDLSGANSRCIVDQELTFDT</sequence>
<keyword evidence="2" id="KW-1185">Reference proteome</keyword>
<dbReference type="Proteomes" id="UP000478052">
    <property type="component" value="Unassembled WGS sequence"/>
</dbReference>
<name>A0A6G0VSH1_APHCR</name>
<proteinExistence type="predicted"/>
<reference evidence="1 2" key="1">
    <citation type="submission" date="2019-08" db="EMBL/GenBank/DDBJ databases">
        <title>Whole genome of Aphis craccivora.</title>
        <authorList>
            <person name="Voronova N.V."/>
            <person name="Shulinski R.S."/>
            <person name="Bandarenka Y.V."/>
            <person name="Zhorov D.G."/>
            <person name="Warner D."/>
        </authorList>
    </citation>
    <scope>NUCLEOTIDE SEQUENCE [LARGE SCALE GENOMIC DNA]</scope>
    <source>
        <strain evidence="1">180601</strain>
        <tissue evidence="1">Whole Body</tissue>
    </source>
</reference>
<gene>
    <name evidence="1" type="ORF">FWK35_00030774</name>
</gene>
<dbReference type="OrthoDB" id="414730at2759"/>
<organism evidence="1 2">
    <name type="scientific">Aphis craccivora</name>
    <name type="common">Cowpea aphid</name>
    <dbReference type="NCBI Taxonomy" id="307492"/>
    <lineage>
        <taxon>Eukaryota</taxon>
        <taxon>Metazoa</taxon>
        <taxon>Ecdysozoa</taxon>
        <taxon>Arthropoda</taxon>
        <taxon>Hexapoda</taxon>
        <taxon>Insecta</taxon>
        <taxon>Pterygota</taxon>
        <taxon>Neoptera</taxon>
        <taxon>Paraneoptera</taxon>
        <taxon>Hemiptera</taxon>
        <taxon>Sternorrhyncha</taxon>
        <taxon>Aphidomorpha</taxon>
        <taxon>Aphidoidea</taxon>
        <taxon>Aphididae</taxon>
        <taxon>Aphidini</taxon>
        <taxon>Aphis</taxon>
        <taxon>Aphis</taxon>
    </lineage>
</organism>
<accession>A0A6G0VSH1</accession>